<proteinExistence type="predicted"/>
<evidence type="ECO:0000256" key="1">
    <source>
        <dbReference type="ARBA" id="ARBA00012524"/>
    </source>
</evidence>
<evidence type="ECO:0000313" key="6">
    <source>
        <dbReference type="Proteomes" id="UP000363661"/>
    </source>
</evidence>
<reference evidence="5 6" key="1">
    <citation type="submission" date="2019-07" db="EMBL/GenBank/DDBJ databases">
        <authorList>
            <person name="Hibberd C M."/>
            <person name="Gehrig L. J."/>
            <person name="Chang H.-W."/>
            <person name="Venkatesh S."/>
        </authorList>
    </citation>
    <scope>NUCLEOTIDE SEQUENCE [LARGE SCALE GENOMIC DNA]</scope>
    <source>
        <strain evidence="5">Ruminococcus_torques_SSTS_Bg7063</strain>
    </source>
</reference>
<dbReference type="AlphaFoldDB" id="A0A564T818"/>
<gene>
    <name evidence="5" type="primary">citX</name>
    <name evidence="5" type="ORF">RTSSTS7063_01018</name>
</gene>
<dbReference type="RefSeq" id="WP_144366728.1">
    <property type="nucleotide sequence ID" value="NZ_CABHNA010000041.1"/>
</dbReference>
<dbReference type="Proteomes" id="UP000363661">
    <property type="component" value="Unassembled WGS sequence"/>
</dbReference>
<dbReference type="EMBL" id="CABHNA010000041">
    <property type="protein sequence ID" value="VUX03222.1"/>
    <property type="molecule type" value="Genomic_DNA"/>
</dbReference>
<dbReference type="NCBIfam" id="TIGR03124">
    <property type="entry name" value="citrate_citX"/>
    <property type="match status" value="1"/>
</dbReference>
<keyword evidence="6" id="KW-1185">Reference proteome</keyword>
<evidence type="ECO:0000256" key="3">
    <source>
        <dbReference type="ARBA" id="ARBA00022695"/>
    </source>
</evidence>
<comment type="catalytic activity">
    <reaction evidence="4">
        <text>apo-[citrate lyase ACP] + 2'-(5''-triphospho-alpha-D-ribosyl)-3'-dephospho-CoA = holo-[citrate lyase ACP] + diphosphate</text>
        <dbReference type="Rhea" id="RHEA:16333"/>
        <dbReference type="Rhea" id="RHEA-COMP:10157"/>
        <dbReference type="Rhea" id="RHEA-COMP:10158"/>
        <dbReference type="ChEBI" id="CHEBI:29999"/>
        <dbReference type="ChEBI" id="CHEBI:33019"/>
        <dbReference type="ChEBI" id="CHEBI:61378"/>
        <dbReference type="ChEBI" id="CHEBI:82683"/>
        <dbReference type="EC" id="2.7.7.61"/>
    </reaction>
</comment>
<accession>A0A564T818</accession>
<dbReference type="GO" id="GO:0050519">
    <property type="term" value="F:holo-citrate lyase synthase activity"/>
    <property type="evidence" value="ECO:0007669"/>
    <property type="project" value="UniProtKB-EC"/>
</dbReference>
<dbReference type="InterPro" id="IPR005551">
    <property type="entry name" value="CitX"/>
</dbReference>
<dbReference type="GO" id="GO:0051191">
    <property type="term" value="P:prosthetic group biosynthetic process"/>
    <property type="evidence" value="ECO:0007669"/>
    <property type="project" value="InterPro"/>
</dbReference>
<dbReference type="Pfam" id="PF03802">
    <property type="entry name" value="CitX"/>
    <property type="match status" value="1"/>
</dbReference>
<dbReference type="EC" id="2.7.7.61" evidence="1"/>
<evidence type="ECO:0000256" key="4">
    <source>
        <dbReference type="ARBA" id="ARBA00048574"/>
    </source>
</evidence>
<sequence length="170" mass="19491">MQGEQVVLTDMLQCRERRAQIQDTFIEQYHCPVISFCMNILGPVKTNEQIRTAFDCGKNMLLLKLEQAQADIKNSIEIHEKTGDELLLSIDCPAEKIKDITTEIEETHPIGRLFDMDVIDTDGQKLSRPSYRKCIICGCQAQECARTRKHTVEEMQAKIEEMLKKGDLKC</sequence>
<name>A0A564T818_9FIRM</name>
<protein>
    <recommendedName>
        <fullName evidence="1">citrate lyase holo-[acyl-carrier protein] synthase</fullName>
        <ecNumber evidence="1">2.7.7.61</ecNumber>
    </recommendedName>
</protein>
<keyword evidence="3 5" id="KW-0548">Nucleotidyltransferase</keyword>
<evidence type="ECO:0000256" key="2">
    <source>
        <dbReference type="ARBA" id="ARBA00022679"/>
    </source>
</evidence>
<organism evidence="5 6">
    <name type="scientific">[Ruminococcus] torques</name>
    <dbReference type="NCBI Taxonomy" id="33039"/>
    <lineage>
        <taxon>Bacteria</taxon>
        <taxon>Bacillati</taxon>
        <taxon>Bacillota</taxon>
        <taxon>Clostridia</taxon>
        <taxon>Lachnospirales</taxon>
        <taxon>Lachnospiraceae</taxon>
        <taxon>Mediterraneibacter</taxon>
    </lineage>
</organism>
<keyword evidence="2 5" id="KW-0808">Transferase</keyword>
<evidence type="ECO:0000313" key="5">
    <source>
        <dbReference type="EMBL" id="VUX03222.1"/>
    </source>
</evidence>
<dbReference type="GO" id="GO:0016829">
    <property type="term" value="F:lyase activity"/>
    <property type="evidence" value="ECO:0007669"/>
    <property type="project" value="UniProtKB-KW"/>
</dbReference>
<keyword evidence="5" id="KW-0456">Lyase</keyword>